<evidence type="ECO:0000256" key="9">
    <source>
        <dbReference type="ARBA" id="ARBA00023306"/>
    </source>
</evidence>
<comment type="function">
    <text evidence="10 12">Involved in protein export. Acts as a chaperone by maintaining the newly synthesized protein in an open conformation. Functions as a peptidyl-prolyl cis-trans isomerase.</text>
</comment>
<dbReference type="EC" id="5.2.1.8" evidence="3 12"/>
<dbReference type="AlphaFoldDB" id="W0EEL1"/>
<comment type="similarity">
    <text evidence="2 12 14">Belongs to the FKBP-type PPIase family. Tig subfamily.</text>
</comment>
<dbReference type="Pfam" id="PF05698">
    <property type="entry name" value="Trigger_C"/>
    <property type="match status" value="1"/>
</dbReference>
<dbReference type="PANTHER" id="PTHR30560">
    <property type="entry name" value="TRIGGER FACTOR CHAPERONE AND PEPTIDYL-PROLYL CIS/TRANS ISOMERASE"/>
    <property type="match status" value="1"/>
</dbReference>
<dbReference type="GO" id="GO:0044183">
    <property type="term" value="F:protein folding chaperone"/>
    <property type="evidence" value="ECO:0007669"/>
    <property type="project" value="TreeGrafter"/>
</dbReference>
<dbReference type="GO" id="GO:0015031">
    <property type="term" value="P:protein transport"/>
    <property type="evidence" value="ECO:0007669"/>
    <property type="project" value="UniProtKB-UniRule"/>
</dbReference>
<accession>W0EEL1</accession>
<dbReference type="GO" id="GO:0043022">
    <property type="term" value="F:ribosome binding"/>
    <property type="evidence" value="ECO:0007669"/>
    <property type="project" value="TreeGrafter"/>
</dbReference>
<dbReference type="STRING" id="871968.DESME_13655"/>
<dbReference type="GO" id="GO:0003755">
    <property type="term" value="F:peptidyl-prolyl cis-trans isomerase activity"/>
    <property type="evidence" value="ECO:0007669"/>
    <property type="project" value="UniProtKB-UniRule"/>
</dbReference>
<keyword evidence="12" id="KW-0963">Cytoplasm</keyword>
<evidence type="ECO:0000256" key="5">
    <source>
        <dbReference type="ARBA" id="ARBA00022618"/>
    </source>
</evidence>
<organism evidence="16 17">
    <name type="scientific">Desulfitobacterium metallireducens DSM 15288</name>
    <dbReference type="NCBI Taxonomy" id="871968"/>
    <lineage>
        <taxon>Bacteria</taxon>
        <taxon>Bacillati</taxon>
        <taxon>Bacillota</taxon>
        <taxon>Clostridia</taxon>
        <taxon>Eubacteriales</taxon>
        <taxon>Desulfitobacteriaceae</taxon>
        <taxon>Desulfitobacterium</taxon>
    </lineage>
</organism>
<evidence type="ECO:0000256" key="2">
    <source>
        <dbReference type="ARBA" id="ARBA00005464"/>
    </source>
</evidence>
<evidence type="ECO:0000313" key="17">
    <source>
        <dbReference type="Proteomes" id="UP000010847"/>
    </source>
</evidence>
<dbReference type="eggNOG" id="COG0544">
    <property type="taxonomic scope" value="Bacteria"/>
</dbReference>
<keyword evidence="5 12" id="KW-0132">Cell division</keyword>
<evidence type="ECO:0000256" key="3">
    <source>
        <dbReference type="ARBA" id="ARBA00013194"/>
    </source>
</evidence>
<evidence type="ECO:0000256" key="1">
    <source>
        <dbReference type="ARBA" id="ARBA00000971"/>
    </source>
</evidence>
<dbReference type="SUPFAM" id="SSF109998">
    <property type="entry name" value="Triger factor/SurA peptide-binding domain-like"/>
    <property type="match status" value="1"/>
</dbReference>
<dbReference type="Gene3D" id="3.30.70.1050">
    <property type="entry name" value="Trigger factor ribosome-binding domain"/>
    <property type="match status" value="1"/>
</dbReference>
<dbReference type="Pfam" id="PF05697">
    <property type="entry name" value="Trigger_N"/>
    <property type="match status" value="1"/>
</dbReference>
<evidence type="ECO:0000256" key="11">
    <source>
        <dbReference type="ARBA" id="ARBA00029986"/>
    </source>
</evidence>
<dbReference type="InterPro" id="IPR036611">
    <property type="entry name" value="Trigger_fac_ribosome-bd_sf"/>
</dbReference>
<dbReference type="Proteomes" id="UP000010847">
    <property type="component" value="Chromosome"/>
</dbReference>
<dbReference type="InterPro" id="IPR008881">
    <property type="entry name" value="Trigger_fac_ribosome-bd_bac"/>
</dbReference>
<evidence type="ECO:0000256" key="7">
    <source>
        <dbReference type="ARBA" id="ARBA00023186"/>
    </source>
</evidence>
<dbReference type="Gene3D" id="3.10.50.40">
    <property type="match status" value="1"/>
</dbReference>
<dbReference type="PIRSF" id="PIRSF003095">
    <property type="entry name" value="Trigger_factor"/>
    <property type="match status" value="1"/>
</dbReference>
<proteinExistence type="inferred from homology"/>
<comment type="catalytic activity">
    <reaction evidence="1 12 13">
        <text>[protein]-peptidylproline (omega=180) = [protein]-peptidylproline (omega=0)</text>
        <dbReference type="Rhea" id="RHEA:16237"/>
        <dbReference type="Rhea" id="RHEA-COMP:10747"/>
        <dbReference type="Rhea" id="RHEA-COMP:10748"/>
        <dbReference type="ChEBI" id="CHEBI:83833"/>
        <dbReference type="ChEBI" id="CHEBI:83834"/>
        <dbReference type="EC" id="5.2.1.8"/>
    </reaction>
</comment>
<dbReference type="InterPro" id="IPR037041">
    <property type="entry name" value="Trigger_fac_C_sf"/>
</dbReference>
<protein>
    <recommendedName>
        <fullName evidence="4 12">Trigger factor</fullName>
        <shortName evidence="12">TF</shortName>
        <ecNumber evidence="3 12">5.2.1.8</ecNumber>
    </recommendedName>
    <alternativeName>
        <fullName evidence="11 12">PPIase</fullName>
    </alternativeName>
</protein>
<dbReference type="Pfam" id="PF00254">
    <property type="entry name" value="FKBP_C"/>
    <property type="match status" value="1"/>
</dbReference>
<dbReference type="InterPro" id="IPR027304">
    <property type="entry name" value="Trigger_fact/SurA_dom_sf"/>
</dbReference>
<dbReference type="InterPro" id="IPR005215">
    <property type="entry name" value="Trig_fac"/>
</dbReference>
<dbReference type="GO" id="GO:0043335">
    <property type="term" value="P:protein unfolding"/>
    <property type="evidence" value="ECO:0007669"/>
    <property type="project" value="TreeGrafter"/>
</dbReference>
<evidence type="ECO:0000256" key="6">
    <source>
        <dbReference type="ARBA" id="ARBA00023110"/>
    </source>
</evidence>
<dbReference type="InterPro" id="IPR046357">
    <property type="entry name" value="PPIase_dom_sf"/>
</dbReference>
<dbReference type="InterPro" id="IPR001179">
    <property type="entry name" value="PPIase_FKBP_dom"/>
</dbReference>
<dbReference type="RefSeq" id="WP_006715789.1">
    <property type="nucleotide sequence ID" value="NZ_CP007032.1"/>
</dbReference>
<dbReference type="KEGG" id="dmt:DESME_13655"/>
<dbReference type="GO" id="GO:0005737">
    <property type="term" value="C:cytoplasm"/>
    <property type="evidence" value="ECO:0007669"/>
    <property type="project" value="UniProtKB-SubCell"/>
</dbReference>
<sequence>MSVKMEKIEKNTVELEITVDSKEFSAAVTKQAKVLAKKVNVPGFRKGKAPRSIIEHYVGTQTLYSEAVDDVIGPAYTKAVTETGIEPVDRPEVDLVQMEEGKDLVFKAKVTVKPEVELGEYKGLKIEKNAATVSDEDVEADLKRKQEQYAKVVTLEEEGTVENKDSVTMDFAGSVDGVPFDGGTAEGYELTVGSGTFIPGFEEQLVGAQLGQEIDVNVTFPEEYHVADLKEKDALFKVTVHKIKRKELAAIDDEFVKDVSDFETLDELKADVRDKLMKAAEQTAENEYRNSIIAKAVENASVEIPDAMLNTRIDAMVQDLQQNLSNQGLDLETYFHFLGTSEQEMRERFRPQAMENVKTELVLEAISKAEGIQVTEDEVNAELAKLAERYQTQAENLKQALVARGEYNLYAQSLISEKTIDFLVEQNA</sequence>
<dbReference type="FunFam" id="3.10.50.40:FF:000001">
    <property type="entry name" value="Trigger factor"/>
    <property type="match status" value="1"/>
</dbReference>
<evidence type="ECO:0000256" key="4">
    <source>
        <dbReference type="ARBA" id="ARBA00016902"/>
    </source>
</evidence>
<dbReference type="SUPFAM" id="SSF102735">
    <property type="entry name" value="Trigger factor ribosome-binding domain"/>
    <property type="match status" value="1"/>
</dbReference>
<dbReference type="GO" id="GO:0051083">
    <property type="term" value="P:'de novo' cotranslational protein folding"/>
    <property type="evidence" value="ECO:0007669"/>
    <property type="project" value="TreeGrafter"/>
</dbReference>
<keyword evidence="6 12" id="KW-0697">Rotamase</keyword>
<dbReference type="HAMAP" id="MF_00303">
    <property type="entry name" value="Trigger_factor_Tig"/>
    <property type="match status" value="1"/>
</dbReference>
<keyword evidence="7 12" id="KW-0143">Chaperone</keyword>
<reference evidence="16 17" key="1">
    <citation type="submission" date="2013-12" db="EMBL/GenBank/DDBJ databases">
        <authorList>
            <consortium name="DOE Joint Genome Institute"/>
            <person name="Smidt H."/>
            <person name="Huntemann M."/>
            <person name="Han J."/>
            <person name="Chen A."/>
            <person name="Kyrpides N."/>
            <person name="Mavromatis K."/>
            <person name="Markowitz V."/>
            <person name="Palaniappan K."/>
            <person name="Ivanova N."/>
            <person name="Schaumberg A."/>
            <person name="Pati A."/>
            <person name="Liolios K."/>
            <person name="Nordberg H.P."/>
            <person name="Cantor M.N."/>
            <person name="Hua S.X."/>
            <person name="Woyke T."/>
        </authorList>
    </citation>
    <scope>NUCLEOTIDE SEQUENCE [LARGE SCALE GENOMIC DNA]</scope>
    <source>
        <strain evidence="17">DSM 15288</strain>
    </source>
</reference>
<dbReference type="HOGENOM" id="CLU_033058_3_2_9"/>
<keyword evidence="8 12" id="KW-0413">Isomerase</keyword>
<dbReference type="InterPro" id="IPR008880">
    <property type="entry name" value="Trigger_fac_C"/>
</dbReference>
<evidence type="ECO:0000256" key="13">
    <source>
        <dbReference type="PROSITE-ProRule" id="PRU00277"/>
    </source>
</evidence>
<evidence type="ECO:0000313" key="16">
    <source>
        <dbReference type="EMBL" id="AHF07958.1"/>
    </source>
</evidence>
<comment type="subcellular location">
    <subcellularLocation>
        <location evidence="12">Cytoplasm</location>
    </subcellularLocation>
    <text evidence="12">About half TF is bound to the ribosome near the polypeptide exit tunnel while the other half is free in the cytoplasm.</text>
</comment>
<dbReference type="SUPFAM" id="SSF54534">
    <property type="entry name" value="FKBP-like"/>
    <property type="match status" value="1"/>
</dbReference>
<evidence type="ECO:0000256" key="8">
    <source>
        <dbReference type="ARBA" id="ARBA00023235"/>
    </source>
</evidence>
<dbReference type="NCBIfam" id="TIGR00115">
    <property type="entry name" value="tig"/>
    <property type="match status" value="1"/>
</dbReference>
<dbReference type="PANTHER" id="PTHR30560:SF3">
    <property type="entry name" value="TRIGGER FACTOR-LIKE PROTEIN TIG, CHLOROPLASTIC"/>
    <property type="match status" value="1"/>
</dbReference>
<dbReference type="GO" id="GO:0051301">
    <property type="term" value="P:cell division"/>
    <property type="evidence" value="ECO:0007669"/>
    <property type="project" value="UniProtKB-KW"/>
</dbReference>
<keyword evidence="9 12" id="KW-0131">Cell cycle</keyword>
<evidence type="ECO:0000256" key="12">
    <source>
        <dbReference type="HAMAP-Rule" id="MF_00303"/>
    </source>
</evidence>
<gene>
    <name evidence="12 16" type="primary">tig</name>
    <name evidence="16" type="ORF">DESME_13655</name>
</gene>
<evidence type="ECO:0000259" key="15">
    <source>
        <dbReference type="PROSITE" id="PS50059"/>
    </source>
</evidence>
<feature type="domain" description="PPIase FKBP-type" evidence="15">
    <location>
        <begin position="164"/>
        <end position="224"/>
    </location>
</feature>
<evidence type="ECO:0000256" key="10">
    <source>
        <dbReference type="ARBA" id="ARBA00024849"/>
    </source>
</evidence>
<dbReference type="PROSITE" id="PS50059">
    <property type="entry name" value="FKBP_PPIASE"/>
    <property type="match status" value="1"/>
</dbReference>
<dbReference type="Gene3D" id="1.10.3120.10">
    <property type="entry name" value="Trigger factor, C-terminal domain"/>
    <property type="match status" value="1"/>
</dbReference>
<keyword evidence="17" id="KW-1185">Reference proteome</keyword>
<dbReference type="EMBL" id="CP007032">
    <property type="protein sequence ID" value="AHF07958.1"/>
    <property type="molecule type" value="Genomic_DNA"/>
</dbReference>
<comment type="domain">
    <text evidence="12">Consists of 3 domains; the N-terminus binds the ribosome, the middle domain has PPIase activity, while the C-terminus has intrinsic chaperone activity on its own.</text>
</comment>
<name>W0EEL1_9FIRM</name>
<evidence type="ECO:0000256" key="14">
    <source>
        <dbReference type="RuleBase" id="RU003914"/>
    </source>
</evidence>
<dbReference type="OrthoDB" id="9767721at2"/>